<evidence type="ECO:0000256" key="1">
    <source>
        <dbReference type="ARBA" id="ARBA00013169"/>
    </source>
</evidence>
<dbReference type="CDD" id="cd07962">
    <property type="entry name" value="Anticodon_Ia_Val"/>
    <property type="match status" value="1"/>
</dbReference>
<feature type="domain" description="Methionyl/Valyl/Leucyl/Isoleucyl-tRNA synthetase anticodon-binding" evidence="10">
    <location>
        <begin position="244"/>
        <end position="320"/>
    </location>
</feature>
<protein>
    <recommendedName>
        <fullName evidence="1">valine--tRNA ligase</fullName>
        <ecNumber evidence="1">6.1.1.9</ecNumber>
    </recommendedName>
    <alternativeName>
        <fullName evidence="7">Valyl-tRNA synthetase</fullName>
    </alternativeName>
</protein>
<evidence type="ECO:0000259" key="10">
    <source>
        <dbReference type="Pfam" id="PF08264"/>
    </source>
</evidence>
<dbReference type="PANTHER" id="PTHR11946">
    <property type="entry name" value="VALYL-TRNA SYNTHETASES"/>
    <property type="match status" value="1"/>
</dbReference>
<dbReference type="GO" id="GO:0005524">
    <property type="term" value="F:ATP binding"/>
    <property type="evidence" value="ECO:0007669"/>
    <property type="project" value="UniProtKB-KW"/>
</dbReference>
<keyword evidence="6" id="KW-0030">Aminoacyl-tRNA synthetase</keyword>
<evidence type="ECO:0000256" key="5">
    <source>
        <dbReference type="ARBA" id="ARBA00022917"/>
    </source>
</evidence>
<organism evidence="11 12">
    <name type="scientific">Gossypium stocksii</name>
    <dbReference type="NCBI Taxonomy" id="47602"/>
    <lineage>
        <taxon>Eukaryota</taxon>
        <taxon>Viridiplantae</taxon>
        <taxon>Streptophyta</taxon>
        <taxon>Embryophyta</taxon>
        <taxon>Tracheophyta</taxon>
        <taxon>Spermatophyta</taxon>
        <taxon>Magnoliopsida</taxon>
        <taxon>eudicotyledons</taxon>
        <taxon>Gunneridae</taxon>
        <taxon>Pentapetalae</taxon>
        <taxon>rosids</taxon>
        <taxon>malvids</taxon>
        <taxon>Malvales</taxon>
        <taxon>Malvaceae</taxon>
        <taxon>Malvoideae</taxon>
        <taxon>Gossypium</taxon>
    </lineage>
</organism>
<dbReference type="GO" id="GO:0006438">
    <property type="term" value="P:valyl-tRNA aminoacylation"/>
    <property type="evidence" value="ECO:0007669"/>
    <property type="project" value="InterPro"/>
</dbReference>
<dbReference type="AlphaFoldDB" id="A0A9D4A4J6"/>
<evidence type="ECO:0000256" key="2">
    <source>
        <dbReference type="ARBA" id="ARBA00022598"/>
    </source>
</evidence>
<evidence type="ECO:0000256" key="7">
    <source>
        <dbReference type="ARBA" id="ARBA00029936"/>
    </source>
</evidence>
<keyword evidence="3" id="KW-0547">Nucleotide-binding</keyword>
<dbReference type="Gene3D" id="3.40.50.620">
    <property type="entry name" value="HUPs"/>
    <property type="match status" value="2"/>
</dbReference>
<sequence length="327" mass="37643">MQTLAEKALLAVEKGELTIIPERFEKRTNIKDWCISRQLWRGHRIPVWYIVGKDCEEEYIVAKTAEEALMKARDKYGNALWPFSTLGWPDESAEDFKRFYPTTMLEIGYDILFLWVARMVMMGTEFTGTVPFSYVYLHSLIRDSEGRKMSKTLGNVIDPIDTIKEFGTDALRFTLALATAGQDLNLSTERLTANTAFTNKLWNAGKFVLQVLPNRDNVSGWQNIEACKFNTEGYLLRLPLPECWVVSKLHMLIDAVTESYNKFFFGDVGREIYDFFWGGFADWYIEASKARLYHSGDDSVALVAQTVIPYVFENILKLITFIHAIRN</sequence>
<gene>
    <name evidence="11" type="ORF">J1N35_024308</name>
</gene>
<comment type="caution">
    <text evidence="11">The sequence shown here is derived from an EMBL/GenBank/DDBJ whole genome shotgun (WGS) entry which is preliminary data.</text>
</comment>
<evidence type="ECO:0000313" key="12">
    <source>
        <dbReference type="Proteomes" id="UP000828251"/>
    </source>
</evidence>
<dbReference type="EMBL" id="JAIQCV010000007">
    <property type="protein sequence ID" value="KAH1084547.1"/>
    <property type="molecule type" value="Genomic_DNA"/>
</dbReference>
<evidence type="ECO:0000256" key="4">
    <source>
        <dbReference type="ARBA" id="ARBA00022840"/>
    </source>
</evidence>
<dbReference type="InterPro" id="IPR009080">
    <property type="entry name" value="tRNAsynth_Ia_anticodon-bd"/>
</dbReference>
<evidence type="ECO:0000259" key="9">
    <source>
        <dbReference type="Pfam" id="PF00133"/>
    </source>
</evidence>
<dbReference type="PRINTS" id="PR00986">
    <property type="entry name" value="TRNASYNTHVAL"/>
</dbReference>
<keyword evidence="12" id="KW-1185">Reference proteome</keyword>
<dbReference type="PANTHER" id="PTHR11946:SF93">
    <property type="entry name" value="VALINE--TRNA LIGASE, CHLOROPLASTIC_MITOCHONDRIAL 2"/>
    <property type="match status" value="1"/>
</dbReference>
<comment type="catalytic activity">
    <reaction evidence="8">
        <text>tRNA(Val) + L-valine + ATP = L-valyl-tRNA(Val) + AMP + diphosphate</text>
        <dbReference type="Rhea" id="RHEA:10704"/>
        <dbReference type="Rhea" id="RHEA-COMP:9672"/>
        <dbReference type="Rhea" id="RHEA-COMP:9708"/>
        <dbReference type="ChEBI" id="CHEBI:30616"/>
        <dbReference type="ChEBI" id="CHEBI:33019"/>
        <dbReference type="ChEBI" id="CHEBI:57762"/>
        <dbReference type="ChEBI" id="CHEBI:78442"/>
        <dbReference type="ChEBI" id="CHEBI:78537"/>
        <dbReference type="ChEBI" id="CHEBI:456215"/>
        <dbReference type="EC" id="6.1.1.9"/>
    </reaction>
</comment>
<dbReference type="Proteomes" id="UP000828251">
    <property type="component" value="Unassembled WGS sequence"/>
</dbReference>
<accession>A0A9D4A4J6</accession>
<keyword evidence="5" id="KW-0648">Protein biosynthesis</keyword>
<keyword evidence="4" id="KW-0067">ATP-binding</keyword>
<reference evidence="11 12" key="1">
    <citation type="journal article" date="2021" name="Plant Biotechnol. J.">
        <title>Multi-omics assisted identification of the key and species-specific regulatory components of drought-tolerant mechanisms in Gossypium stocksii.</title>
        <authorList>
            <person name="Yu D."/>
            <person name="Ke L."/>
            <person name="Zhang D."/>
            <person name="Wu Y."/>
            <person name="Sun Y."/>
            <person name="Mei J."/>
            <person name="Sun J."/>
            <person name="Sun Y."/>
        </authorList>
    </citation>
    <scope>NUCLEOTIDE SEQUENCE [LARGE SCALE GENOMIC DNA]</scope>
    <source>
        <strain evidence="12">cv. E1</strain>
        <tissue evidence="11">Leaf</tissue>
    </source>
</reference>
<dbReference type="InterPro" id="IPR014729">
    <property type="entry name" value="Rossmann-like_a/b/a_fold"/>
</dbReference>
<dbReference type="InterPro" id="IPR013155">
    <property type="entry name" value="M/V/L/I-tRNA-synth_anticd-bd"/>
</dbReference>
<dbReference type="Gene3D" id="1.10.730.10">
    <property type="entry name" value="Isoleucyl-tRNA Synthetase, Domain 1"/>
    <property type="match status" value="1"/>
</dbReference>
<dbReference type="Pfam" id="PF00133">
    <property type="entry name" value="tRNA-synt_1"/>
    <property type="match status" value="2"/>
</dbReference>
<proteinExistence type="predicted"/>
<evidence type="ECO:0000256" key="8">
    <source>
        <dbReference type="ARBA" id="ARBA00047552"/>
    </source>
</evidence>
<evidence type="ECO:0000256" key="6">
    <source>
        <dbReference type="ARBA" id="ARBA00023146"/>
    </source>
</evidence>
<dbReference type="InterPro" id="IPR002300">
    <property type="entry name" value="aa-tRNA-synth_Ia"/>
</dbReference>
<dbReference type="InterPro" id="IPR033705">
    <property type="entry name" value="Anticodon_Ia_Val"/>
</dbReference>
<evidence type="ECO:0000313" key="11">
    <source>
        <dbReference type="EMBL" id="KAH1084547.1"/>
    </source>
</evidence>
<keyword evidence="2" id="KW-0436">Ligase</keyword>
<evidence type="ECO:0000256" key="3">
    <source>
        <dbReference type="ARBA" id="ARBA00022741"/>
    </source>
</evidence>
<name>A0A9D4A4J6_9ROSI</name>
<dbReference type="SUPFAM" id="SSF52374">
    <property type="entry name" value="Nucleotidylyl transferase"/>
    <property type="match status" value="1"/>
</dbReference>
<dbReference type="Pfam" id="PF08264">
    <property type="entry name" value="Anticodon_1"/>
    <property type="match status" value="1"/>
</dbReference>
<feature type="domain" description="Aminoacyl-tRNA synthetase class Ia" evidence="9">
    <location>
        <begin position="78"/>
        <end position="187"/>
    </location>
</feature>
<dbReference type="GO" id="GO:0005829">
    <property type="term" value="C:cytosol"/>
    <property type="evidence" value="ECO:0007669"/>
    <property type="project" value="TreeGrafter"/>
</dbReference>
<dbReference type="EC" id="6.1.1.9" evidence="1"/>
<feature type="domain" description="Aminoacyl-tRNA synthetase class Ia" evidence="9">
    <location>
        <begin position="1"/>
        <end position="67"/>
    </location>
</feature>
<dbReference type="OrthoDB" id="629407at2759"/>
<dbReference type="SUPFAM" id="SSF47323">
    <property type="entry name" value="Anticodon-binding domain of a subclass of class I aminoacyl-tRNA synthetases"/>
    <property type="match status" value="1"/>
</dbReference>
<dbReference type="InterPro" id="IPR002303">
    <property type="entry name" value="Valyl-tRNA_ligase"/>
</dbReference>
<dbReference type="GO" id="GO:0004832">
    <property type="term" value="F:valine-tRNA ligase activity"/>
    <property type="evidence" value="ECO:0007669"/>
    <property type="project" value="UniProtKB-EC"/>
</dbReference>